<keyword evidence="2" id="KW-1185">Reference proteome</keyword>
<dbReference type="GO" id="GO:0003824">
    <property type="term" value="F:catalytic activity"/>
    <property type="evidence" value="ECO:0007669"/>
    <property type="project" value="InterPro"/>
</dbReference>
<evidence type="ECO:0000313" key="2">
    <source>
        <dbReference type="Proteomes" id="UP000799779"/>
    </source>
</evidence>
<accession>A0A6A5WET1</accession>
<feature type="non-terminal residue" evidence="1">
    <location>
        <position position="57"/>
    </location>
</feature>
<organism evidence="1 2">
    <name type="scientific">Amniculicola lignicola CBS 123094</name>
    <dbReference type="NCBI Taxonomy" id="1392246"/>
    <lineage>
        <taxon>Eukaryota</taxon>
        <taxon>Fungi</taxon>
        <taxon>Dikarya</taxon>
        <taxon>Ascomycota</taxon>
        <taxon>Pezizomycotina</taxon>
        <taxon>Dothideomycetes</taxon>
        <taxon>Pleosporomycetidae</taxon>
        <taxon>Pleosporales</taxon>
        <taxon>Amniculicolaceae</taxon>
        <taxon>Amniculicola</taxon>
    </lineage>
</organism>
<reference evidence="1" key="1">
    <citation type="journal article" date="2020" name="Stud. Mycol.">
        <title>101 Dothideomycetes genomes: a test case for predicting lifestyles and emergence of pathogens.</title>
        <authorList>
            <person name="Haridas S."/>
            <person name="Albert R."/>
            <person name="Binder M."/>
            <person name="Bloem J."/>
            <person name="Labutti K."/>
            <person name="Salamov A."/>
            <person name="Andreopoulos B."/>
            <person name="Baker S."/>
            <person name="Barry K."/>
            <person name="Bills G."/>
            <person name="Bluhm B."/>
            <person name="Cannon C."/>
            <person name="Castanera R."/>
            <person name="Culley D."/>
            <person name="Daum C."/>
            <person name="Ezra D."/>
            <person name="Gonzalez J."/>
            <person name="Henrissat B."/>
            <person name="Kuo A."/>
            <person name="Liang C."/>
            <person name="Lipzen A."/>
            <person name="Lutzoni F."/>
            <person name="Magnuson J."/>
            <person name="Mondo S."/>
            <person name="Nolan M."/>
            <person name="Ohm R."/>
            <person name="Pangilinan J."/>
            <person name="Park H.-J."/>
            <person name="Ramirez L."/>
            <person name="Alfaro M."/>
            <person name="Sun H."/>
            <person name="Tritt A."/>
            <person name="Yoshinaga Y."/>
            <person name="Zwiers L.-H."/>
            <person name="Turgeon B."/>
            <person name="Goodwin S."/>
            <person name="Spatafora J."/>
            <person name="Crous P."/>
            <person name="Grigoriev I."/>
        </authorList>
    </citation>
    <scope>NUCLEOTIDE SEQUENCE</scope>
    <source>
        <strain evidence="1">CBS 123094</strain>
    </source>
</reference>
<evidence type="ECO:0000313" key="1">
    <source>
        <dbReference type="EMBL" id="KAF2000380.1"/>
    </source>
</evidence>
<dbReference type="EMBL" id="ML977589">
    <property type="protein sequence ID" value="KAF2000380.1"/>
    <property type="molecule type" value="Genomic_DNA"/>
</dbReference>
<dbReference type="AlphaFoldDB" id="A0A6A5WET1"/>
<protein>
    <submittedName>
        <fullName evidence="1">Uncharacterized protein</fullName>
    </submittedName>
</protein>
<dbReference type="OrthoDB" id="5126881at2759"/>
<gene>
    <name evidence="1" type="ORF">P154DRAFT_377326</name>
</gene>
<sequence length="57" mass="6273">KRSVLVARETALSSIHLEEMLEARRLGAVLFPPVVAIFTRPKGVGDVVERSVRGMID</sequence>
<dbReference type="Gene3D" id="3.40.50.1950">
    <property type="entry name" value="Flavin prenyltransferase-like"/>
    <property type="match status" value="1"/>
</dbReference>
<dbReference type="InterPro" id="IPR036551">
    <property type="entry name" value="Flavin_trans-like"/>
</dbReference>
<dbReference type="Proteomes" id="UP000799779">
    <property type="component" value="Unassembled WGS sequence"/>
</dbReference>
<dbReference type="SUPFAM" id="SSF52507">
    <property type="entry name" value="Homo-oligomeric flavin-containing Cys decarboxylases, HFCD"/>
    <property type="match status" value="1"/>
</dbReference>
<proteinExistence type="predicted"/>
<feature type="non-terminal residue" evidence="1">
    <location>
        <position position="1"/>
    </location>
</feature>
<name>A0A6A5WET1_9PLEO</name>